<sequence length="186" mass="21894">MKLLFLDIDGVLNSEKYAIWCTENDEGKEYIKNGGDIFIDKKAVFRIKELCEKYNVRLVISSSWRIFTLEATKHEFERYKDLKLLNKYIVGITPNYINLDNIPRGNEIDDFLTIVLDKSAQTYNIALYDIKFFNSDNLNIEYCIIDDDKDMLDKQMNNFVHIDNYTGITDNDIEKIKHILNIVQDN</sequence>
<organism evidence="1 2">
    <name type="scientific">phage Lak_Megaphage_RVC_AP3_GC26</name>
    <dbReference type="NCBI Taxonomy" id="3109225"/>
    <lineage>
        <taxon>Viruses</taxon>
        <taxon>Duplodnaviria</taxon>
        <taxon>Heunggongvirae</taxon>
        <taxon>Uroviricota</taxon>
        <taxon>Caudoviricetes</taxon>
        <taxon>Caudoviricetes code 15 clade</taxon>
    </lineage>
</organism>
<dbReference type="Proteomes" id="UP001348805">
    <property type="component" value="Segment"/>
</dbReference>
<protein>
    <recommendedName>
        <fullName evidence="3">Phosphatase</fullName>
    </recommendedName>
</protein>
<name>A0ABZ0Z261_9CAUD</name>
<evidence type="ECO:0008006" key="3">
    <source>
        <dbReference type="Google" id="ProtNLM"/>
    </source>
</evidence>
<evidence type="ECO:0000313" key="1">
    <source>
        <dbReference type="EMBL" id="WQJ51248.1"/>
    </source>
</evidence>
<keyword evidence="2" id="KW-1185">Reference proteome</keyword>
<evidence type="ECO:0000313" key="2">
    <source>
        <dbReference type="Proteomes" id="UP001348805"/>
    </source>
</evidence>
<accession>A0ABZ0Z261</accession>
<dbReference type="EMBL" id="OR769219">
    <property type="protein sequence ID" value="WQJ51248.1"/>
    <property type="molecule type" value="Genomic_DNA"/>
</dbReference>
<proteinExistence type="predicted"/>
<reference evidence="1 2" key="1">
    <citation type="submission" date="2023-11" db="EMBL/GenBank/DDBJ databases">
        <authorList>
            <person name="Cook R."/>
            <person name="Crisci M."/>
            <person name="Pye H."/>
            <person name="Adriaenssens E."/>
            <person name="Santini J."/>
        </authorList>
    </citation>
    <scope>NUCLEOTIDE SEQUENCE [LARGE SCALE GENOMIC DNA]</scope>
    <source>
        <strain evidence="1">Lak_Megaphage_RVC_AP3_GC26</strain>
    </source>
</reference>
<dbReference type="Pfam" id="PF18143">
    <property type="entry name" value="HAD_SAK_2"/>
    <property type="match status" value="1"/>
</dbReference>